<dbReference type="GO" id="GO:0043041">
    <property type="term" value="P:amino acid activation for nonribosomal peptide biosynthetic process"/>
    <property type="evidence" value="ECO:0007669"/>
    <property type="project" value="TreeGrafter"/>
</dbReference>
<feature type="domain" description="Carrier" evidence="1">
    <location>
        <begin position="76"/>
        <end position="154"/>
    </location>
</feature>
<dbReference type="PROSITE" id="PS50075">
    <property type="entry name" value="CARRIER"/>
    <property type="match status" value="1"/>
</dbReference>
<reference evidence="3" key="1">
    <citation type="submission" date="2021-02" db="EMBL/GenBank/DDBJ databases">
        <authorList>
            <person name="Nowell W R."/>
        </authorList>
    </citation>
    <scope>NUCLEOTIDE SEQUENCE</scope>
</reference>
<dbReference type="Gene3D" id="3.30.559.10">
    <property type="entry name" value="Chloramphenicol acetyltransferase-like domain"/>
    <property type="match status" value="1"/>
</dbReference>
<dbReference type="Pfam" id="PF00550">
    <property type="entry name" value="PP-binding"/>
    <property type="match status" value="1"/>
</dbReference>
<dbReference type="Gene3D" id="1.10.1200.10">
    <property type="entry name" value="ACP-like"/>
    <property type="match status" value="1"/>
</dbReference>
<protein>
    <recommendedName>
        <fullName evidence="1">Carrier domain-containing protein</fullName>
    </recommendedName>
</protein>
<keyword evidence="4" id="KW-1185">Reference proteome</keyword>
<organism evidence="3 4">
    <name type="scientific">Adineta steineri</name>
    <dbReference type="NCBI Taxonomy" id="433720"/>
    <lineage>
        <taxon>Eukaryota</taxon>
        <taxon>Metazoa</taxon>
        <taxon>Spiralia</taxon>
        <taxon>Gnathifera</taxon>
        <taxon>Rotifera</taxon>
        <taxon>Eurotatoria</taxon>
        <taxon>Bdelloidea</taxon>
        <taxon>Adinetida</taxon>
        <taxon>Adinetidae</taxon>
        <taxon>Adineta</taxon>
    </lineage>
</organism>
<dbReference type="InterPro" id="IPR045851">
    <property type="entry name" value="AMP-bd_C_sf"/>
</dbReference>
<dbReference type="PANTHER" id="PTHR45527:SF1">
    <property type="entry name" value="FATTY ACID SYNTHASE"/>
    <property type="match status" value="1"/>
</dbReference>
<dbReference type="InterPro" id="IPR036736">
    <property type="entry name" value="ACP-like_sf"/>
</dbReference>
<dbReference type="GO" id="GO:0044550">
    <property type="term" value="P:secondary metabolite biosynthetic process"/>
    <property type="evidence" value="ECO:0007669"/>
    <property type="project" value="TreeGrafter"/>
</dbReference>
<dbReference type="InterPro" id="IPR023213">
    <property type="entry name" value="CAT-like_dom_sf"/>
</dbReference>
<accession>A0A816H0P2</accession>
<dbReference type="SUPFAM" id="SSF56801">
    <property type="entry name" value="Acetyl-CoA synthetase-like"/>
    <property type="match status" value="1"/>
</dbReference>
<dbReference type="GO" id="GO:0005737">
    <property type="term" value="C:cytoplasm"/>
    <property type="evidence" value="ECO:0007669"/>
    <property type="project" value="TreeGrafter"/>
</dbReference>
<evidence type="ECO:0000259" key="1">
    <source>
        <dbReference type="PROSITE" id="PS50075"/>
    </source>
</evidence>
<evidence type="ECO:0000313" key="2">
    <source>
        <dbReference type="EMBL" id="CAF1595512.1"/>
    </source>
</evidence>
<dbReference type="SUPFAM" id="SSF47336">
    <property type="entry name" value="ACP-like"/>
    <property type="match status" value="1"/>
</dbReference>
<dbReference type="SUPFAM" id="SSF52777">
    <property type="entry name" value="CoA-dependent acyltransferases"/>
    <property type="match status" value="1"/>
</dbReference>
<dbReference type="Proteomes" id="UP000663877">
    <property type="component" value="Unassembled WGS sequence"/>
</dbReference>
<dbReference type="Gene3D" id="3.30.300.30">
    <property type="match status" value="1"/>
</dbReference>
<dbReference type="OrthoDB" id="416786at2759"/>
<evidence type="ECO:0000313" key="4">
    <source>
        <dbReference type="Proteomes" id="UP000663832"/>
    </source>
</evidence>
<proteinExistence type="predicted"/>
<feature type="non-terminal residue" evidence="3">
    <location>
        <position position="1"/>
    </location>
</feature>
<comment type="caution">
    <text evidence="3">The sequence shown here is derived from an EMBL/GenBank/DDBJ whole genome shotgun (WGS) entry which is preliminary data.</text>
</comment>
<dbReference type="PANTHER" id="PTHR45527">
    <property type="entry name" value="NONRIBOSOMAL PEPTIDE SYNTHETASE"/>
    <property type="match status" value="1"/>
</dbReference>
<dbReference type="EMBL" id="CAJNOM010008641">
    <property type="protein sequence ID" value="CAF1680860.1"/>
    <property type="molecule type" value="Genomic_DNA"/>
</dbReference>
<sequence>MKWNDDYLVAYVQSCNVNEQELREHCQSHLPPHMIPSIFIMLDKLPLNQNGKIDRKLLPPPHFSSAHLTNSLELLLPTNDIEVSIHHIWCEVFKQNQISVDTNIFTIGGHSLIMMQLFHRYKIEFHLETNALSITHLFQHPTIIDHAQLIHQTINMTKNINDYHWSSLYIIQARASLAQERVYLDEQIRFSSTDNNSNNMYIIALMYRISSTNDHISISRLQHAFQCIMRKHQTLRTAIYLNANGVIIQHCLDTHAIINDNKSFRFSMNHLPNEQNEIMKKILNQSDLFD</sequence>
<dbReference type="GO" id="GO:0031177">
    <property type="term" value="F:phosphopantetheine binding"/>
    <property type="evidence" value="ECO:0007669"/>
    <property type="project" value="TreeGrafter"/>
</dbReference>
<dbReference type="EMBL" id="CAJNOI010008197">
    <property type="protein sequence ID" value="CAF1595512.1"/>
    <property type="molecule type" value="Genomic_DNA"/>
</dbReference>
<gene>
    <name evidence="2" type="ORF">BJG266_LOCUS50035</name>
    <name evidence="3" type="ORF">QVE165_LOCUS67127</name>
</gene>
<dbReference type="AlphaFoldDB" id="A0A816H0P2"/>
<dbReference type="InterPro" id="IPR009081">
    <property type="entry name" value="PP-bd_ACP"/>
</dbReference>
<evidence type="ECO:0000313" key="3">
    <source>
        <dbReference type="EMBL" id="CAF1680860.1"/>
    </source>
</evidence>
<name>A0A816H0P2_9BILA</name>
<dbReference type="Proteomes" id="UP000663832">
    <property type="component" value="Unassembled WGS sequence"/>
</dbReference>